<keyword evidence="3" id="KW-1185">Reference proteome</keyword>
<accession>A0A1A7R830</accession>
<dbReference type="STRING" id="1443941.A9J31_04850"/>
<protein>
    <submittedName>
        <fullName evidence="2">Uncharacterized protein</fullName>
    </submittedName>
</protein>
<proteinExistence type="predicted"/>
<sequence length="147" mass="17349">MQTIQFHLAANQLQFDTTEQQCVFQIGLKQLMEKSIRRAHFDDLAIEYLIYAIEEILEQLKLEHRVERIGISQDAELKTLSHVLFDDSQIIDRIALEAAFNQMVERKEYYLNLLAQDAFIVLSYFVFIREMMHHLNIVYIELGTKAL</sequence>
<name>A0A1A7R830_9GAMM</name>
<dbReference type="RefSeq" id="WP_067764433.1">
    <property type="nucleotide sequence ID" value="NZ_LZDS01000025.1"/>
</dbReference>
<dbReference type="AlphaFoldDB" id="A0A1A7R830"/>
<reference evidence="3" key="1">
    <citation type="submission" date="2016-06" db="EMBL/GenBank/DDBJ databases">
        <authorList>
            <person name="Radolfova-Krizova L."/>
            <person name="Nemec A."/>
        </authorList>
    </citation>
    <scope>NUCLEOTIDE SEQUENCE [LARGE SCALE GENOMIC DNA]</scope>
    <source>
        <strain evidence="3">ANC 4275</strain>
    </source>
</reference>
<feature type="transmembrane region" description="Helical" evidence="1">
    <location>
        <begin position="109"/>
        <end position="127"/>
    </location>
</feature>
<evidence type="ECO:0000313" key="2">
    <source>
        <dbReference type="EMBL" id="OBX28415.1"/>
    </source>
</evidence>
<keyword evidence="1" id="KW-0812">Transmembrane</keyword>
<keyword evidence="1" id="KW-1133">Transmembrane helix</keyword>
<evidence type="ECO:0000256" key="1">
    <source>
        <dbReference type="SAM" id="Phobius"/>
    </source>
</evidence>
<keyword evidence="1" id="KW-0472">Membrane</keyword>
<evidence type="ECO:0000313" key="3">
    <source>
        <dbReference type="Proteomes" id="UP000185753"/>
    </source>
</evidence>
<gene>
    <name evidence="2" type="ORF">A9J31_04850</name>
</gene>
<dbReference type="OrthoDB" id="6707824at2"/>
<comment type="caution">
    <text evidence="2">The sequence shown here is derived from an EMBL/GenBank/DDBJ whole genome shotgun (WGS) entry which is preliminary data.</text>
</comment>
<dbReference type="Proteomes" id="UP000185753">
    <property type="component" value="Unassembled WGS sequence"/>
</dbReference>
<dbReference type="EMBL" id="LZDS01000025">
    <property type="protein sequence ID" value="OBX28415.1"/>
    <property type="molecule type" value="Genomic_DNA"/>
</dbReference>
<organism evidence="2 3">
    <name type="scientific">Acinetobacter gandensis</name>
    <dbReference type="NCBI Taxonomy" id="1443941"/>
    <lineage>
        <taxon>Bacteria</taxon>
        <taxon>Pseudomonadati</taxon>
        <taxon>Pseudomonadota</taxon>
        <taxon>Gammaproteobacteria</taxon>
        <taxon>Moraxellales</taxon>
        <taxon>Moraxellaceae</taxon>
        <taxon>Acinetobacter</taxon>
    </lineage>
</organism>